<dbReference type="PANTHER" id="PTHR47331">
    <property type="entry name" value="PHD-TYPE DOMAIN-CONTAINING PROTEIN"/>
    <property type="match status" value="1"/>
</dbReference>
<comment type="caution">
    <text evidence="1">The sequence shown here is derived from an EMBL/GenBank/DDBJ whole genome shotgun (WGS) entry which is preliminary data.</text>
</comment>
<accession>A0AA47N9K8</accession>
<protein>
    <recommendedName>
        <fullName evidence="3">Peptidase aspartic putative domain-containing protein</fullName>
    </recommendedName>
</protein>
<dbReference type="PANTHER" id="PTHR47331:SF3">
    <property type="match status" value="1"/>
</dbReference>
<sequence length="458" mass="52322">MAMSKRWQQHTWRELCHGPLLKQDVKALQEYSLFLHGCCNALEDVQYLNDLDTPTNMVEIIKKLPYKLRDRWRCDACDLQERYNRRARFVDIANFVEKQVKILTDPVFGNIQDTVITTKQMKHKPPPRSSIRGTSFATTVNHVERTAQPVNKATNIKPPAKKICPCCTGGQTLDVCARLEKMAHKEKIDFLKENGACFRCLVAKDIQLCSIRIVRQLQNRLREASRLQWTTPWFPVGLQGLMDCKLPIVPIQVKAKKGNKITLTYAFLDQGSTAVFCTESLKQKLNLSGKRANILLRTMGQEKVVSSYIVPELEVAALENDSFIELPKAYTQLSMPVHKANIPTNKDLTRWPYLKHISLPQIEAGIELLIGTNVPRAMEPLEVIRSEHNGPYAIRTVLGWTVNGPLTGNGGEANYCEQPVTVNRVSIVNLDELWQQQFKMWTFQNLLWRNKWVCPGKT</sequence>
<dbReference type="AlphaFoldDB" id="A0AA47N9K8"/>
<evidence type="ECO:0000313" key="1">
    <source>
        <dbReference type="EMBL" id="KAK0154185.1"/>
    </source>
</evidence>
<reference evidence="1" key="1">
    <citation type="journal article" date="2023" name="Front. Mar. Sci.">
        <title>A new Merluccius polli reference genome to investigate the effects of global change in West African waters.</title>
        <authorList>
            <person name="Mateo J.L."/>
            <person name="Blanco-Fernandez C."/>
            <person name="Garcia-Vazquez E."/>
            <person name="Machado-Schiaffino G."/>
        </authorList>
    </citation>
    <scope>NUCLEOTIDE SEQUENCE</scope>
    <source>
        <strain evidence="1">C29</strain>
        <tissue evidence="1">Fin</tissue>
    </source>
</reference>
<organism evidence="1 2">
    <name type="scientific">Merluccius polli</name>
    <name type="common">Benguela hake</name>
    <name type="synonym">Merluccius cadenati</name>
    <dbReference type="NCBI Taxonomy" id="89951"/>
    <lineage>
        <taxon>Eukaryota</taxon>
        <taxon>Metazoa</taxon>
        <taxon>Chordata</taxon>
        <taxon>Craniata</taxon>
        <taxon>Vertebrata</taxon>
        <taxon>Euteleostomi</taxon>
        <taxon>Actinopterygii</taxon>
        <taxon>Neopterygii</taxon>
        <taxon>Teleostei</taxon>
        <taxon>Neoteleostei</taxon>
        <taxon>Acanthomorphata</taxon>
        <taxon>Zeiogadaria</taxon>
        <taxon>Gadariae</taxon>
        <taxon>Gadiformes</taxon>
        <taxon>Gadoidei</taxon>
        <taxon>Merlucciidae</taxon>
        <taxon>Merluccius</taxon>
    </lineage>
</organism>
<dbReference type="EMBL" id="JAOPHQ010000578">
    <property type="protein sequence ID" value="KAK0154185.1"/>
    <property type="molecule type" value="Genomic_DNA"/>
</dbReference>
<dbReference type="Proteomes" id="UP001174136">
    <property type="component" value="Unassembled WGS sequence"/>
</dbReference>
<evidence type="ECO:0008006" key="3">
    <source>
        <dbReference type="Google" id="ProtNLM"/>
    </source>
</evidence>
<proteinExistence type="predicted"/>
<gene>
    <name evidence="1" type="ORF">N1851_003731</name>
</gene>
<keyword evidence="2" id="KW-1185">Reference proteome</keyword>
<evidence type="ECO:0000313" key="2">
    <source>
        <dbReference type="Proteomes" id="UP001174136"/>
    </source>
</evidence>
<name>A0AA47N9K8_MERPO</name>